<comment type="subcellular location">
    <subcellularLocation>
        <location evidence="3">Endoplasmic reticulum membrane</location>
        <topology evidence="3">Peripheral membrane protein</topology>
    </subcellularLocation>
    <subcellularLocation>
        <location evidence="2">Microsome membrane</location>
        <topology evidence="2">Peripheral membrane protein</topology>
    </subcellularLocation>
</comment>
<keyword evidence="8" id="KW-0492">Microsome</keyword>
<accession>A0ABQ8S3Y8</accession>
<dbReference type="Gene3D" id="1.10.630.10">
    <property type="entry name" value="Cytochrome P450"/>
    <property type="match status" value="1"/>
</dbReference>
<dbReference type="SUPFAM" id="SSF48264">
    <property type="entry name" value="Cytochrome P450"/>
    <property type="match status" value="1"/>
</dbReference>
<name>A0ABQ8S3Y8_PERAM</name>
<comment type="caution">
    <text evidence="13">The sequence shown here is derived from an EMBL/GenBank/DDBJ whole genome shotgun (WGS) entry which is preliminary data.</text>
</comment>
<keyword evidence="5" id="KW-0349">Heme</keyword>
<comment type="cofactor">
    <cofactor evidence="1">
        <name>heme</name>
        <dbReference type="ChEBI" id="CHEBI:30413"/>
    </cofactor>
</comment>
<evidence type="ECO:0000313" key="13">
    <source>
        <dbReference type="EMBL" id="KAJ4428475.1"/>
    </source>
</evidence>
<evidence type="ECO:0000256" key="12">
    <source>
        <dbReference type="ARBA" id="ARBA00023136"/>
    </source>
</evidence>
<evidence type="ECO:0000256" key="4">
    <source>
        <dbReference type="ARBA" id="ARBA00010617"/>
    </source>
</evidence>
<dbReference type="PANTHER" id="PTHR24292">
    <property type="entry name" value="CYTOCHROME P450"/>
    <property type="match status" value="1"/>
</dbReference>
<reference evidence="13 14" key="1">
    <citation type="journal article" date="2022" name="Allergy">
        <title>Genome assembly and annotation of Periplaneta americana reveal a comprehensive cockroach allergen profile.</title>
        <authorList>
            <person name="Wang L."/>
            <person name="Xiong Q."/>
            <person name="Saelim N."/>
            <person name="Wang L."/>
            <person name="Nong W."/>
            <person name="Wan A.T."/>
            <person name="Shi M."/>
            <person name="Liu X."/>
            <person name="Cao Q."/>
            <person name="Hui J.H.L."/>
            <person name="Sookrung N."/>
            <person name="Leung T.F."/>
            <person name="Tungtrongchitr A."/>
            <person name="Tsui S.K.W."/>
        </authorList>
    </citation>
    <scope>NUCLEOTIDE SEQUENCE [LARGE SCALE GENOMIC DNA]</scope>
    <source>
        <strain evidence="13">PWHHKU_190912</strain>
    </source>
</reference>
<keyword evidence="6" id="KW-0479">Metal-binding</keyword>
<dbReference type="InterPro" id="IPR036396">
    <property type="entry name" value="Cyt_P450_sf"/>
</dbReference>
<evidence type="ECO:0000256" key="9">
    <source>
        <dbReference type="ARBA" id="ARBA00023002"/>
    </source>
</evidence>
<evidence type="ECO:0000256" key="1">
    <source>
        <dbReference type="ARBA" id="ARBA00001971"/>
    </source>
</evidence>
<dbReference type="PANTHER" id="PTHR24292:SF54">
    <property type="entry name" value="CYP9F3-RELATED"/>
    <property type="match status" value="1"/>
</dbReference>
<evidence type="ECO:0000313" key="14">
    <source>
        <dbReference type="Proteomes" id="UP001148838"/>
    </source>
</evidence>
<evidence type="ECO:0000256" key="7">
    <source>
        <dbReference type="ARBA" id="ARBA00022824"/>
    </source>
</evidence>
<evidence type="ECO:0000256" key="10">
    <source>
        <dbReference type="ARBA" id="ARBA00023004"/>
    </source>
</evidence>
<evidence type="ECO:0000256" key="8">
    <source>
        <dbReference type="ARBA" id="ARBA00022848"/>
    </source>
</evidence>
<keyword evidence="10" id="KW-0408">Iron</keyword>
<keyword evidence="14" id="KW-1185">Reference proteome</keyword>
<evidence type="ECO:0000256" key="11">
    <source>
        <dbReference type="ARBA" id="ARBA00023033"/>
    </source>
</evidence>
<organism evidence="13 14">
    <name type="scientific">Periplaneta americana</name>
    <name type="common">American cockroach</name>
    <name type="synonym">Blatta americana</name>
    <dbReference type="NCBI Taxonomy" id="6978"/>
    <lineage>
        <taxon>Eukaryota</taxon>
        <taxon>Metazoa</taxon>
        <taxon>Ecdysozoa</taxon>
        <taxon>Arthropoda</taxon>
        <taxon>Hexapoda</taxon>
        <taxon>Insecta</taxon>
        <taxon>Pterygota</taxon>
        <taxon>Neoptera</taxon>
        <taxon>Polyneoptera</taxon>
        <taxon>Dictyoptera</taxon>
        <taxon>Blattodea</taxon>
        <taxon>Blattoidea</taxon>
        <taxon>Blattidae</taxon>
        <taxon>Blattinae</taxon>
        <taxon>Periplaneta</taxon>
    </lineage>
</organism>
<evidence type="ECO:0000256" key="3">
    <source>
        <dbReference type="ARBA" id="ARBA00004406"/>
    </source>
</evidence>
<dbReference type="EMBL" id="JAJSOF020000037">
    <property type="protein sequence ID" value="KAJ4428475.1"/>
    <property type="molecule type" value="Genomic_DNA"/>
</dbReference>
<proteinExistence type="inferred from homology"/>
<protein>
    <recommendedName>
        <fullName evidence="15">Cytochrome P450</fullName>
    </recommendedName>
</protein>
<keyword evidence="7" id="KW-0256">Endoplasmic reticulum</keyword>
<comment type="similarity">
    <text evidence="4">Belongs to the cytochrome P450 family.</text>
</comment>
<dbReference type="Pfam" id="PF00067">
    <property type="entry name" value="p450"/>
    <property type="match status" value="1"/>
</dbReference>
<dbReference type="Proteomes" id="UP001148838">
    <property type="component" value="Unassembled WGS sequence"/>
</dbReference>
<keyword evidence="12" id="KW-0472">Membrane</keyword>
<gene>
    <name evidence="13" type="ORF">ANN_24512</name>
</gene>
<keyword evidence="11" id="KW-0503">Monooxygenase</keyword>
<dbReference type="InterPro" id="IPR001128">
    <property type="entry name" value="Cyt_P450"/>
</dbReference>
<evidence type="ECO:0000256" key="5">
    <source>
        <dbReference type="ARBA" id="ARBA00022617"/>
    </source>
</evidence>
<evidence type="ECO:0000256" key="6">
    <source>
        <dbReference type="ARBA" id="ARBA00022723"/>
    </source>
</evidence>
<keyword evidence="9" id="KW-0560">Oxidoreductase</keyword>
<evidence type="ECO:0008006" key="15">
    <source>
        <dbReference type="Google" id="ProtNLM"/>
    </source>
</evidence>
<evidence type="ECO:0000256" key="2">
    <source>
        <dbReference type="ARBA" id="ARBA00004174"/>
    </source>
</evidence>
<dbReference type="InterPro" id="IPR050476">
    <property type="entry name" value="Insect_CytP450_Detox"/>
</dbReference>
<sequence length="106" mass="11936">MKEKLEEKERKRKLAAQKSSDLVRGLRKKVDNVLKKYGGELTFDGLQEMTYLDMAVNESLRLYPPGTVLLKKCSKPFRLETPSGGSFELEAGTPVAVPLFAIHRDP</sequence>